<evidence type="ECO:0000256" key="7">
    <source>
        <dbReference type="ARBA" id="ARBA00022692"/>
    </source>
</evidence>
<feature type="transmembrane region" description="Helical" evidence="15">
    <location>
        <begin position="6"/>
        <end position="25"/>
    </location>
</feature>
<keyword evidence="10" id="KW-0573">Peptidoglycan synthesis</keyword>
<comment type="caution">
    <text evidence="18">The sequence shown here is derived from an EMBL/GenBank/DDBJ whole genome shotgun (WGS) entry which is preliminary data.</text>
</comment>
<accession>A0A369NXN5</accession>
<dbReference type="GO" id="GO:0071555">
    <property type="term" value="P:cell wall organization"/>
    <property type="evidence" value="ECO:0007669"/>
    <property type="project" value="UniProtKB-KW"/>
</dbReference>
<dbReference type="Pfam" id="PF03717">
    <property type="entry name" value="PBP_dimer"/>
    <property type="match status" value="1"/>
</dbReference>
<evidence type="ECO:0000256" key="14">
    <source>
        <dbReference type="SAM" id="MobiDB-lite"/>
    </source>
</evidence>
<sequence length="724" mass="75851">MLVAIIVAVLAAVVVIVAVAAALALRARKETPSVGRAKGVSELSTVGVGSSPFERRSKAQAAREGDVTVSSSEPGAASKKPSDELGRRFAGLAAAAVAIFGALSAKLWSMQIAGSEAYAQAAEENLYTTVKTPAPRGCIYDTNGEALVVNRPSQTVVADPEVADNRDVVRRLSTVLGLPANVVLQRINDAAAGAQSLRVVGEDVRLRDVAFIAEHADAFPGITVEERSQREYPYGALAAHVLGYTSMATPESLENQAAGRDVLAIDTIGSAGVEATYDAYLSGEHGESQVMVDANGRRISVMSDIKDTKGNDLYLTIDARAQYVADAALAKLIAPSGGVIGTGKGSKGAVVALDVTDGSVLVMASFPTFDPTNFTGSIPTELWDKYQEKGAYAPLNNNVVSGQFMAASTFKAFTSLAGLEYGFATEGSSWNCTGKWDGFGTGDVQRCWKHDGHGTLDLHGGIVNSCDTVFYEIGKAFYDHGPAGTGEISETALQDYLGQFGFGEKTDIDLGGEAVGVIPTPAWKAERWQNVPSEATFRGGDYTNMIIGQGDVLVTPLQVACAYAGVATGRIMRPHLLKEVRNSEGETVVTYEPVVERTPEVTEAHLAYVRDALHGMVQESHSVGPLFEELGIDAAGKSGTGEKQDQNDTAWFVAYAPYNDPKYVVACVVEQGGGGSDTAAPVVAEVMGALMDCTAGTSQVKPARISGSPGESVAIANDSGGRED</sequence>
<keyword evidence="6" id="KW-0645">Protease</keyword>
<dbReference type="EMBL" id="PPUT01000034">
    <property type="protein sequence ID" value="RDC42032.1"/>
    <property type="molecule type" value="Genomic_DNA"/>
</dbReference>
<feature type="compositionally biased region" description="Basic and acidic residues" evidence="14">
    <location>
        <begin position="53"/>
        <end position="66"/>
    </location>
</feature>
<evidence type="ECO:0000256" key="9">
    <source>
        <dbReference type="ARBA" id="ARBA00022960"/>
    </source>
</evidence>
<dbReference type="GO" id="GO:0008658">
    <property type="term" value="F:penicillin binding"/>
    <property type="evidence" value="ECO:0007669"/>
    <property type="project" value="InterPro"/>
</dbReference>
<keyword evidence="7 15" id="KW-0812">Transmembrane</keyword>
<protein>
    <submittedName>
        <fullName evidence="18">Penicillin-binding protein 2</fullName>
    </submittedName>
</protein>
<evidence type="ECO:0000256" key="11">
    <source>
        <dbReference type="ARBA" id="ARBA00022989"/>
    </source>
</evidence>
<keyword evidence="13" id="KW-0961">Cell wall biogenesis/degradation</keyword>
<dbReference type="Gene3D" id="3.90.1310.10">
    <property type="entry name" value="Penicillin-binding protein 2a (Domain 2)"/>
    <property type="match status" value="1"/>
</dbReference>
<dbReference type="InterPro" id="IPR005311">
    <property type="entry name" value="PBP_dimer"/>
</dbReference>
<dbReference type="Pfam" id="PF00905">
    <property type="entry name" value="Transpeptidase"/>
    <property type="match status" value="1"/>
</dbReference>
<keyword evidence="11 15" id="KW-1133">Transmembrane helix</keyword>
<keyword evidence="5" id="KW-0997">Cell inner membrane</keyword>
<evidence type="ECO:0000256" key="1">
    <source>
        <dbReference type="ARBA" id="ARBA00004167"/>
    </source>
</evidence>
<proteinExistence type="inferred from homology"/>
<dbReference type="GO" id="GO:0005886">
    <property type="term" value="C:plasma membrane"/>
    <property type="evidence" value="ECO:0007669"/>
    <property type="project" value="UniProtKB-SubCell"/>
</dbReference>
<feature type="domain" description="Penicillin-binding protein dimerisation" evidence="17">
    <location>
        <begin position="132"/>
        <end position="301"/>
    </location>
</feature>
<evidence type="ECO:0000256" key="13">
    <source>
        <dbReference type="ARBA" id="ARBA00023316"/>
    </source>
</evidence>
<evidence type="ECO:0000313" key="18">
    <source>
        <dbReference type="EMBL" id="RDC42032.1"/>
    </source>
</evidence>
<dbReference type="NCBIfam" id="TIGR03423">
    <property type="entry name" value="pbp2_mrdA"/>
    <property type="match status" value="1"/>
</dbReference>
<comment type="subcellular location">
    <subcellularLocation>
        <location evidence="2">Cell membrane</location>
    </subcellularLocation>
    <subcellularLocation>
        <location evidence="1">Membrane</location>
        <topology evidence="1">Single-pass membrane protein</topology>
    </subcellularLocation>
</comment>
<dbReference type="GO" id="GO:0009252">
    <property type="term" value="P:peptidoglycan biosynthetic process"/>
    <property type="evidence" value="ECO:0007669"/>
    <property type="project" value="UniProtKB-KW"/>
</dbReference>
<dbReference type="Proteomes" id="UP000253805">
    <property type="component" value="Unassembled WGS sequence"/>
</dbReference>
<reference evidence="18 19" key="1">
    <citation type="journal article" date="2018" name="Elife">
        <title>Discovery and characterization of a prevalent human gut bacterial enzyme sufficient for the inactivation of a family of plant toxins.</title>
        <authorList>
            <person name="Koppel N."/>
            <person name="Bisanz J.E."/>
            <person name="Pandelia M.E."/>
            <person name="Turnbaugh P.J."/>
            <person name="Balskus E.P."/>
        </authorList>
    </citation>
    <scope>NUCLEOTIDE SEQUENCE [LARGE SCALE GENOMIC DNA]</scope>
    <source>
        <strain evidence="18 19">OB21 GAM 11</strain>
    </source>
</reference>
<keyword evidence="9" id="KW-0133">Cell shape</keyword>
<keyword evidence="8" id="KW-0378">Hydrolase</keyword>
<name>A0A369NXN5_9ACTN</name>
<dbReference type="SUPFAM" id="SSF56519">
    <property type="entry name" value="Penicillin binding protein dimerisation domain"/>
    <property type="match status" value="1"/>
</dbReference>
<keyword evidence="4" id="KW-1003">Cell membrane</keyword>
<dbReference type="InterPro" id="IPR012338">
    <property type="entry name" value="Beta-lactam/transpept-like"/>
</dbReference>
<evidence type="ECO:0000256" key="2">
    <source>
        <dbReference type="ARBA" id="ARBA00004236"/>
    </source>
</evidence>
<evidence type="ECO:0000256" key="12">
    <source>
        <dbReference type="ARBA" id="ARBA00023136"/>
    </source>
</evidence>
<dbReference type="GO" id="GO:0008360">
    <property type="term" value="P:regulation of cell shape"/>
    <property type="evidence" value="ECO:0007669"/>
    <property type="project" value="UniProtKB-KW"/>
</dbReference>
<evidence type="ECO:0000256" key="8">
    <source>
        <dbReference type="ARBA" id="ARBA00022801"/>
    </source>
</evidence>
<evidence type="ECO:0000256" key="5">
    <source>
        <dbReference type="ARBA" id="ARBA00022519"/>
    </source>
</evidence>
<comment type="similarity">
    <text evidence="3">Belongs to the transpeptidase family.</text>
</comment>
<feature type="region of interest" description="Disordered" evidence="14">
    <location>
        <begin position="47"/>
        <end position="83"/>
    </location>
</feature>
<dbReference type="GO" id="GO:0071972">
    <property type="term" value="F:peptidoglycan L,D-transpeptidase activity"/>
    <property type="evidence" value="ECO:0007669"/>
    <property type="project" value="TreeGrafter"/>
</dbReference>
<dbReference type="InterPro" id="IPR036138">
    <property type="entry name" value="PBP_dimer_sf"/>
</dbReference>
<evidence type="ECO:0000313" key="19">
    <source>
        <dbReference type="Proteomes" id="UP000253805"/>
    </source>
</evidence>
<dbReference type="GO" id="GO:0009002">
    <property type="term" value="F:serine-type D-Ala-D-Ala carboxypeptidase activity"/>
    <property type="evidence" value="ECO:0007669"/>
    <property type="project" value="InterPro"/>
</dbReference>
<evidence type="ECO:0000256" key="3">
    <source>
        <dbReference type="ARBA" id="ARBA00007171"/>
    </source>
</evidence>
<dbReference type="RefSeq" id="WP_114549643.1">
    <property type="nucleotide sequence ID" value="NZ_PPUT01000034.1"/>
</dbReference>
<evidence type="ECO:0000256" key="6">
    <source>
        <dbReference type="ARBA" id="ARBA00022670"/>
    </source>
</evidence>
<keyword evidence="12 15" id="KW-0472">Membrane</keyword>
<dbReference type="InterPro" id="IPR017790">
    <property type="entry name" value="Penicillin-binding_protein_2"/>
</dbReference>
<gene>
    <name evidence="18" type="primary">mrdA</name>
    <name evidence="18" type="ORF">C1850_10445</name>
</gene>
<dbReference type="InterPro" id="IPR050515">
    <property type="entry name" value="Beta-lactam/transpept"/>
</dbReference>
<dbReference type="AlphaFoldDB" id="A0A369NXN5"/>
<evidence type="ECO:0000259" key="16">
    <source>
        <dbReference type="Pfam" id="PF00905"/>
    </source>
</evidence>
<dbReference type="PANTHER" id="PTHR30627">
    <property type="entry name" value="PEPTIDOGLYCAN D,D-TRANSPEPTIDASE"/>
    <property type="match status" value="1"/>
</dbReference>
<evidence type="ECO:0000256" key="10">
    <source>
        <dbReference type="ARBA" id="ARBA00022984"/>
    </source>
</evidence>
<dbReference type="SUPFAM" id="SSF56601">
    <property type="entry name" value="beta-lactamase/transpeptidase-like"/>
    <property type="match status" value="1"/>
</dbReference>
<feature type="region of interest" description="Disordered" evidence="14">
    <location>
        <begin position="700"/>
        <end position="724"/>
    </location>
</feature>
<dbReference type="InterPro" id="IPR001460">
    <property type="entry name" value="PCN-bd_Tpept"/>
</dbReference>
<organism evidence="18 19">
    <name type="scientific">Adlercreutzia equolifaciens subsp. celatus</name>
    <dbReference type="NCBI Taxonomy" id="394340"/>
    <lineage>
        <taxon>Bacteria</taxon>
        <taxon>Bacillati</taxon>
        <taxon>Actinomycetota</taxon>
        <taxon>Coriobacteriia</taxon>
        <taxon>Eggerthellales</taxon>
        <taxon>Eggerthellaceae</taxon>
        <taxon>Adlercreutzia</taxon>
    </lineage>
</organism>
<evidence type="ECO:0000256" key="15">
    <source>
        <dbReference type="SAM" id="Phobius"/>
    </source>
</evidence>
<dbReference type="PANTHER" id="PTHR30627:SF2">
    <property type="entry name" value="PEPTIDOGLYCAN D,D-TRANSPEPTIDASE MRDA"/>
    <property type="match status" value="1"/>
</dbReference>
<dbReference type="Gene3D" id="3.40.710.10">
    <property type="entry name" value="DD-peptidase/beta-lactamase superfamily"/>
    <property type="match status" value="1"/>
</dbReference>
<dbReference type="GO" id="GO:0006508">
    <property type="term" value="P:proteolysis"/>
    <property type="evidence" value="ECO:0007669"/>
    <property type="project" value="UniProtKB-KW"/>
</dbReference>
<feature type="domain" description="Penicillin-binding protein transpeptidase" evidence="16">
    <location>
        <begin position="348"/>
        <end position="687"/>
    </location>
</feature>
<evidence type="ECO:0000256" key="4">
    <source>
        <dbReference type="ARBA" id="ARBA00022475"/>
    </source>
</evidence>
<evidence type="ECO:0000259" key="17">
    <source>
        <dbReference type="Pfam" id="PF03717"/>
    </source>
</evidence>